<name>E6VFJ7_RHOPX</name>
<protein>
    <submittedName>
        <fullName evidence="1">Uncharacterized protein</fullName>
    </submittedName>
</protein>
<dbReference type="AlphaFoldDB" id="E6VFJ7"/>
<evidence type="ECO:0000313" key="1">
    <source>
        <dbReference type="EMBL" id="ADU44089.1"/>
    </source>
</evidence>
<dbReference type="HOGENOM" id="CLU_2013512_0_0_5"/>
<dbReference type="Proteomes" id="UP000001402">
    <property type="component" value="Chromosome"/>
</dbReference>
<proteinExistence type="predicted"/>
<organism evidence="1">
    <name type="scientific">Rhodopseudomonas palustris (strain DX-1)</name>
    <dbReference type="NCBI Taxonomy" id="652103"/>
    <lineage>
        <taxon>Bacteria</taxon>
        <taxon>Pseudomonadati</taxon>
        <taxon>Pseudomonadota</taxon>
        <taxon>Alphaproteobacteria</taxon>
        <taxon>Hyphomicrobiales</taxon>
        <taxon>Nitrobacteraceae</taxon>
        <taxon>Rhodopseudomonas</taxon>
    </lineage>
</organism>
<dbReference type="EMBL" id="CP002418">
    <property type="protein sequence ID" value="ADU44089.1"/>
    <property type="molecule type" value="Genomic_DNA"/>
</dbReference>
<accession>E6VFJ7</accession>
<dbReference type="KEGG" id="rpx:Rpdx1_2498"/>
<reference evidence="1" key="1">
    <citation type="submission" date="2010-12" db="EMBL/GenBank/DDBJ databases">
        <title>Complete sequence of Rhodopseudomonas palustris DX-1.</title>
        <authorList>
            <consortium name="US DOE Joint Genome Institute"/>
            <person name="Lucas S."/>
            <person name="Copeland A."/>
            <person name="Lapidus A."/>
            <person name="Cheng J.-F."/>
            <person name="Goodwin L."/>
            <person name="Pitluck S."/>
            <person name="Misra M."/>
            <person name="Chertkov O."/>
            <person name="Detter J.C."/>
            <person name="Han C."/>
            <person name="Tapia R."/>
            <person name="Land M."/>
            <person name="Hauser L."/>
            <person name="Kyrpides N."/>
            <person name="Ivanova N."/>
            <person name="Ovchinnikova G."/>
            <person name="Logan B."/>
            <person name="Oda Y."/>
            <person name="Harwood C."/>
            <person name="Woyke T."/>
        </authorList>
    </citation>
    <scope>NUCLEOTIDE SEQUENCE [LARGE SCALE GENOMIC DNA]</scope>
    <source>
        <strain evidence="1">DX-1</strain>
    </source>
</reference>
<sequence>MDESGDRAAPKRRIEIRFDDEAVVYMRGSRTWPDMAAAREAYRREGVIEVGIGPPTLRSRLRAWFRASRRLLAALILARRRRAARNGADIAAGAGSGGADASPSEAMLRHFAGKLKEGRETLR</sequence>
<gene>
    <name evidence="1" type="ordered locus">Rpdx1_2498</name>
</gene>
<dbReference type="BioCyc" id="RPAL652103:RPDX1_RS12280-MONOMER"/>